<feature type="compositionally biased region" description="Polar residues" evidence="1">
    <location>
        <begin position="50"/>
        <end position="63"/>
    </location>
</feature>
<feature type="region of interest" description="Disordered" evidence="1">
    <location>
        <begin position="91"/>
        <end position="125"/>
    </location>
</feature>
<dbReference type="EMBL" id="AP018150">
    <property type="protein sequence ID" value="BBE08922.1"/>
    <property type="molecule type" value="Genomic_DNA"/>
</dbReference>
<dbReference type="KEGG" id="mcys:MCB1EB_0761"/>
<reference evidence="2 3" key="1">
    <citation type="journal article" date="2018" name="Microbes Environ.">
        <title>Comparative Genomic Insights into Endofungal Lifestyles of Two Bacterial Endosymbionts, Mycoavidus cysteinexigens and Burkholderia rhizoxinica.</title>
        <authorList>
            <person name="Sharmin D."/>
            <person name="Guo Y."/>
            <person name="Nishizawa T."/>
            <person name="Ohshima S."/>
            <person name="Sato Y."/>
            <person name="Takashima Y."/>
            <person name="Narisawa K."/>
            <person name="Ohta H."/>
        </authorList>
    </citation>
    <scope>NUCLEOTIDE SEQUENCE [LARGE SCALE GENOMIC DNA]</scope>
    <source>
        <strain evidence="2 3">B1-EB</strain>
    </source>
</reference>
<dbReference type="RefSeq" id="WP_045362830.1">
    <property type="nucleotide sequence ID" value="NZ_AP018150.1"/>
</dbReference>
<feature type="region of interest" description="Disordered" evidence="1">
    <location>
        <begin position="1"/>
        <end position="76"/>
    </location>
</feature>
<proteinExistence type="predicted"/>
<evidence type="ECO:0000313" key="2">
    <source>
        <dbReference type="EMBL" id="BBE08922.1"/>
    </source>
</evidence>
<evidence type="ECO:0000313" key="3">
    <source>
        <dbReference type="Proteomes" id="UP000282597"/>
    </source>
</evidence>
<sequence>MNHRINQSSSPPVNSGEPLAQAQQTDRAVTTRQMQQRRFFAQHKGAFFRTTRSSVGKSANSRSMPPRRPLPQTNQPVLNANQHLPIATPHLAVSRDGGGQGRGQSHQEQQEQKRKKENSSIQAKRKIGYSQAAKFSYHAESESSTSGAVTSVRALARQEEKSQEETPTQSKNPDAYGVAKTLSPASNLAQVRELLMKNAPKENRKLEDIPIAEQHKNLLAPLTLLPPPLRKTDPLKEAALRKAREKMFTHRGSSIPNHAAPAA</sequence>
<keyword evidence="3" id="KW-1185">Reference proteome</keyword>
<accession>A0A2Z6EU42</accession>
<evidence type="ECO:0000256" key="1">
    <source>
        <dbReference type="SAM" id="MobiDB-lite"/>
    </source>
</evidence>
<feature type="compositionally biased region" description="Polar residues" evidence="1">
    <location>
        <begin position="21"/>
        <end position="36"/>
    </location>
</feature>
<dbReference type="Proteomes" id="UP000282597">
    <property type="component" value="Chromosome"/>
</dbReference>
<gene>
    <name evidence="2" type="ORF">MCB1EB_0761</name>
</gene>
<feature type="compositionally biased region" description="Basic and acidic residues" evidence="1">
    <location>
        <begin position="108"/>
        <end position="118"/>
    </location>
</feature>
<name>A0A2Z6EU42_9BURK</name>
<feature type="region of interest" description="Disordered" evidence="1">
    <location>
        <begin position="138"/>
        <end position="178"/>
    </location>
</feature>
<dbReference type="AlphaFoldDB" id="A0A2Z6EU42"/>
<feature type="compositionally biased region" description="Polar residues" evidence="1">
    <location>
        <begin position="1"/>
        <end position="13"/>
    </location>
</feature>
<protein>
    <submittedName>
        <fullName evidence="2">Short-chain dehydrogenase</fullName>
    </submittedName>
</protein>
<organism evidence="2 3">
    <name type="scientific">Mycoavidus cysteinexigens</name>
    <dbReference type="NCBI Taxonomy" id="1553431"/>
    <lineage>
        <taxon>Bacteria</taxon>
        <taxon>Pseudomonadati</taxon>
        <taxon>Pseudomonadota</taxon>
        <taxon>Betaproteobacteria</taxon>
        <taxon>Burkholderiales</taxon>
        <taxon>Burkholderiaceae</taxon>
        <taxon>Mycoavidus</taxon>
    </lineage>
</organism>